<dbReference type="Proteomes" id="UP000009046">
    <property type="component" value="Unassembled WGS sequence"/>
</dbReference>
<evidence type="ECO:0000313" key="2">
    <source>
        <dbReference type="EMBL" id="EEB14576.1"/>
    </source>
</evidence>
<keyword evidence="4" id="KW-1185">Reference proteome</keyword>
<evidence type="ECO:0000313" key="3">
    <source>
        <dbReference type="EnsemblMetazoa" id="PHUM308950-PA"/>
    </source>
</evidence>
<feature type="compositionally biased region" description="Basic and acidic residues" evidence="1">
    <location>
        <begin position="220"/>
        <end position="230"/>
    </location>
</feature>
<dbReference type="EnsemblMetazoa" id="PHUM308950-RA">
    <property type="protein sequence ID" value="PHUM308950-PA"/>
    <property type="gene ID" value="PHUM308950"/>
</dbReference>
<accession>E0VMH0</accession>
<gene>
    <name evidence="3" type="primary">8235816</name>
    <name evidence="2" type="ORF">Phum_PHUM308950</name>
</gene>
<dbReference type="EMBL" id="DS235307">
    <property type="protein sequence ID" value="EEB14576.1"/>
    <property type="molecule type" value="Genomic_DNA"/>
</dbReference>
<dbReference type="CTD" id="8235816"/>
<feature type="region of interest" description="Disordered" evidence="1">
    <location>
        <begin position="184"/>
        <end position="243"/>
    </location>
</feature>
<organism>
    <name type="scientific">Pediculus humanus subsp. corporis</name>
    <name type="common">Body louse</name>
    <dbReference type="NCBI Taxonomy" id="121224"/>
    <lineage>
        <taxon>Eukaryota</taxon>
        <taxon>Metazoa</taxon>
        <taxon>Ecdysozoa</taxon>
        <taxon>Arthropoda</taxon>
        <taxon>Hexapoda</taxon>
        <taxon>Insecta</taxon>
        <taxon>Pterygota</taxon>
        <taxon>Neoptera</taxon>
        <taxon>Paraneoptera</taxon>
        <taxon>Psocodea</taxon>
        <taxon>Troctomorpha</taxon>
        <taxon>Phthiraptera</taxon>
        <taxon>Anoplura</taxon>
        <taxon>Pediculidae</taxon>
        <taxon>Pediculus</taxon>
    </lineage>
</organism>
<dbReference type="VEuPathDB" id="VectorBase:PHUM308950"/>
<proteinExistence type="predicted"/>
<dbReference type="HOGENOM" id="CLU_1050893_0_0_1"/>
<evidence type="ECO:0000256" key="1">
    <source>
        <dbReference type="SAM" id="MobiDB-lite"/>
    </source>
</evidence>
<reference evidence="3" key="3">
    <citation type="submission" date="2021-02" db="UniProtKB">
        <authorList>
            <consortium name="EnsemblMetazoa"/>
        </authorList>
    </citation>
    <scope>IDENTIFICATION</scope>
    <source>
        <strain evidence="3">USDA</strain>
    </source>
</reference>
<dbReference type="KEGG" id="phu:Phum_PHUM308950"/>
<feature type="compositionally biased region" description="Basic and acidic residues" evidence="1">
    <location>
        <begin position="11"/>
        <end position="22"/>
    </location>
</feature>
<feature type="region of interest" description="Disordered" evidence="1">
    <location>
        <begin position="1"/>
        <end position="46"/>
    </location>
</feature>
<dbReference type="RefSeq" id="XP_002427314.1">
    <property type="nucleotide sequence ID" value="XM_002427269.1"/>
</dbReference>
<sequence>MEQLTQFVSKTFEKKTHTHNGDEGDGDNNDDDKKQMEKTIKTEIPLNPIPETIQISTTKSPSERISPKTDAEKKGNLQNVVDVITNSHKKIMENLYNYNRKIDDVKKTTTNSGDYYGNRENDQIIMDGNIEKKLKFGSSGSKTNVMDVANLIGDQNKNKIKSMERNFPTFYKIQLNMDDKEKIEPAVDSKYPTDISIRGSSVSPVVDPDDSRSSSGNSGCKKESHDDVVRNKIYVGNDDDSKNRYNVTVIFPREADDTKKNRPDK</sequence>
<evidence type="ECO:0000313" key="4">
    <source>
        <dbReference type="Proteomes" id="UP000009046"/>
    </source>
</evidence>
<name>E0VMH0_PEDHC</name>
<reference evidence="2" key="1">
    <citation type="submission" date="2007-04" db="EMBL/GenBank/DDBJ databases">
        <title>Annotation of Pediculus humanus corporis strain USDA.</title>
        <authorList>
            <person name="Kirkness E."/>
            <person name="Hannick L."/>
            <person name="Hass B."/>
            <person name="Bruggner R."/>
            <person name="Lawson D."/>
            <person name="Bidwell S."/>
            <person name="Joardar V."/>
            <person name="Caler E."/>
            <person name="Walenz B."/>
            <person name="Inman J."/>
            <person name="Schobel S."/>
            <person name="Galinsky K."/>
            <person name="Amedeo P."/>
            <person name="Strausberg R."/>
        </authorList>
    </citation>
    <scope>NUCLEOTIDE SEQUENCE</scope>
    <source>
        <strain evidence="2">USDA</strain>
    </source>
</reference>
<dbReference type="GeneID" id="8235816"/>
<reference evidence="2" key="2">
    <citation type="submission" date="2007-04" db="EMBL/GenBank/DDBJ databases">
        <title>The genome of the human body louse.</title>
        <authorList>
            <consortium name="The Human Body Louse Genome Consortium"/>
            <person name="Kirkness E."/>
            <person name="Walenz B."/>
            <person name="Hass B."/>
            <person name="Bruggner R."/>
            <person name="Strausberg R."/>
        </authorList>
    </citation>
    <scope>NUCLEOTIDE SEQUENCE</scope>
    <source>
        <strain evidence="2">USDA</strain>
    </source>
</reference>
<dbReference type="AlphaFoldDB" id="E0VMH0"/>
<dbReference type="EMBL" id="AAZO01003585">
    <property type="status" value="NOT_ANNOTATED_CDS"/>
    <property type="molecule type" value="Genomic_DNA"/>
</dbReference>
<feature type="compositionally biased region" description="Basic and acidic residues" evidence="1">
    <location>
        <begin position="31"/>
        <end position="41"/>
    </location>
</feature>
<dbReference type="InParanoid" id="E0VMH0"/>
<protein>
    <submittedName>
        <fullName evidence="2 3">Uncharacterized protein</fullName>
    </submittedName>
</protein>